<protein>
    <submittedName>
        <fullName evidence="2">Uncharacterized protein</fullName>
    </submittedName>
</protein>
<dbReference type="EMBL" id="QZAT01000447">
    <property type="protein sequence ID" value="THX18682.1"/>
    <property type="molecule type" value="Genomic_DNA"/>
</dbReference>
<proteinExistence type="predicted"/>
<evidence type="ECO:0000313" key="2">
    <source>
        <dbReference type="EMBL" id="THX18682.1"/>
    </source>
</evidence>
<gene>
    <name evidence="2" type="ORF">D6D12_10794</name>
</gene>
<comment type="caution">
    <text evidence="2">The sequence shown here is derived from an EMBL/GenBank/DDBJ whole genome shotgun (WGS) entry which is preliminary data.</text>
</comment>
<sequence>MLNSDLTRFKRESVARLREEEARYKGLTTLRRRVKELSATLPSVRRIPSSRNKEDPTLMSRGTSRLVNPTSNASSPYREYDLLRYRSPYLDSTSYSRNAARTYTPKHILLANRTRRPYAVGPKERERRRRNFKATTKAKRLIDTKELVKEERRAVERSRRLSYSDLPIFDLRSPSRSRSPLPNFPASYAISAIKIL</sequence>
<feature type="region of interest" description="Disordered" evidence="1">
    <location>
        <begin position="41"/>
        <end position="74"/>
    </location>
</feature>
<name>A0AB74JCF9_AURPU</name>
<reference evidence="2 3" key="1">
    <citation type="submission" date="2018-10" db="EMBL/GenBank/DDBJ databases">
        <title>Fifty Aureobasidium pullulans genomes reveal a recombining polyextremotolerant generalist.</title>
        <authorList>
            <person name="Gostincar C."/>
            <person name="Turk M."/>
            <person name="Zajc J."/>
            <person name="Gunde-Cimerman N."/>
        </authorList>
    </citation>
    <scope>NUCLEOTIDE SEQUENCE [LARGE SCALE GENOMIC DNA]</scope>
    <source>
        <strain evidence="2 3">EXF-10081</strain>
    </source>
</reference>
<dbReference type="AlphaFoldDB" id="A0AB74JCF9"/>
<organism evidence="2 3">
    <name type="scientific">Aureobasidium pullulans</name>
    <name type="common">Black yeast</name>
    <name type="synonym">Pullularia pullulans</name>
    <dbReference type="NCBI Taxonomy" id="5580"/>
    <lineage>
        <taxon>Eukaryota</taxon>
        <taxon>Fungi</taxon>
        <taxon>Dikarya</taxon>
        <taxon>Ascomycota</taxon>
        <taxon>Pezizomycotina</taxon>
        <taxon>Dothideomycetes</taxon>
        <taxon>Dothideomycetidae</taxon>
        <taxon>Dothideales</taxon>
        <taxon>Saccotheciaceae</taxon>
        <taxon>Aureobasidium</taxon>
    </lineage>
</organism>
<evidence type="ECO:0000256" key="1">
    <source>
        <dbReference type="SAM" id="MobiDB-lite"/>
    </source>
</evidence>
<dbReference type="Proteomes" id="UP000310374">
    <property type="component" value="Unassembled WGS sequence"/>
</dbReference>
<feature type="compositionally biased region" description="Polar residues" evidence="1">
    <location>
        <begin position="60"/>
        <end position="74"/>
    </location>
</feature>
<evidence type="ECO:0000313" key="3">
    <source>
        <dbReference type="Proteomes" id="UP000310374"/>
    </source>
</evidence>
<accession>A0AB74JCF9</accession>